<dbReference type="Proteomes" id="UP000177614">
    <property type="component" value="Unassembled WGS sequence"/>
</dbReference>
<proteinExistence type="predicted"/>
<evidence type="ECO:0008006" key="4">
    <source>
        <dbReference type="Google" id="ProtNLM"/>
    </source>
</evidence>
<feature type="transmembrane region" description="Helical" evidence="1">
    <location>
        <begin position="200"/>
        <end position="219"/>
    </location>
</feature>
<comment type="caution">
    <text evidence="2">The sequence shown here is derived from an EMBL/GenBank/DDBJ whole genome shotgun (WGS) entry which is preliminary data.</text>
</comment>
<keyword evidence="1" id="KW-0472">Membrane</keyword>
<reference evidence="2 3" key="1">
    <citation type="journal article" date="2016" name="Nat. Commun.">
        <title>Thousands of microbial genomes shed light on interconnected biogeochemical processes in an aquifer system.</title>
        <authorList>
            <person name="Anantharaman K."/>
            <person name="Brown C.T."/>
            <person name="Hug L.A."/>
            <person name="Sharon I."/>
            <person name="Castelle C.J."/>
            <person name="Probst A.J."/>
            <person name="Thomas B.C."/>
            <person name="Singh A."/>
            <person name="Wilkins M.J."/>
            <person name="Karaoz U."/>
            <person name="Brodie E.L."/>
            <person name="Williams K.H."/>
            <person name="Hubbard S.S."/>
            <person name="Banfield J.F."/>
        </authorList>
    </citation>
    <scope>NUCLEOTIDE SEQUENCE [LARGE SCALE GENOMIC DNA]</scope>
</reference>
<feature type="transmembrane region" description="Helical" evidence="1">
    <location>
        <begin position="61"/>
        <end position="81"/>
    </location>
</feature>
<feature type="transmembrane region" description="Helical" evidence="1">
    <location>
        <begin position="21"/>
        <end position="41"/>
    </location>
</feature>
<dbReference type="InterPro" id="IPR010390">
    <property type="entry name" value="ABC-2_transporter-like"/>
</dbReference>
<organism evidence="2 3">
    <name type="scientific">Candidatus Abawacabacteria bacterium RBG_16_42_10</name>
    <dbReference type="NCBI Taxonomy" id="1817814"/>
    <lineage>
        <taxon>Bacteria</taxon>
        <taxon>Candidatus Abawacaibacteriota</taxon>
    </lineage>
</organism>
<sequence>MFKRFWGIVKMQIAITFAYRGTIFFWIFLHVMNFAVMFFFWTAVFSDHTIVQGFTMEQMLQYVLITSIIREFVMVAPEYAVNGDINHGKLSTYLLRPLSYPFFILASSSLWHVLQMTIGLAVYLIIAFFFLPDLHFSLSWVSLLQVVPLIILGHIFCNLLSITLGYIAFWLQQASAFFYYKDILILLTSGLFFPKDLMPSWFQGVMNILPFYSFIGLPAEILTQRIQNISVLPYITHLSIWILVIFTLQIFVWKRGVRTYEAVGN</sequence>
<evidence type="ECO:0000256" key="1">
    <source>
        <dbReference type="SAM" id="Phobius"/>
    </source>
</evidence>
<evidence type="ECO:0000313" key="2">
    <source>
        <dbReference type="EMBL" id="OGC82575.1"/>
    </source>
</evidence>
<dbReference type="PANTHER" id="PTHR36832">
    <property type="entry name" value="SLR1174 PROTEIN-RELATED"/>
    <property type="match status" value="1"/>
</dbReference>
<dbReference type="PANTHER" id="PTHR36832:SF1">
    <property type="entry name" value="SLR1174 PROTEIN"/>
    <property type="match status" value="1"/>
</dbReference>
<accession>A0A1F4XLK7</accession>
<feature type="transmembrane region" description="Helical" evidence="1">
    <location>
        <begin position="102"/>
        <end position="131"/>
    </location>
</feature>
<dbReference type="STRING" id="1817814.A2V81_01345"/>
<keyword evidence="1" id="KW-0812">Transmembrane</keyword>
<evidence type="ECO:0000313" key="3">
    <source>
        <dbReference type="Proteomes" id="UP000177614"/>
    </source>
</evidence>
<protein>
    <recommendedName>
        <fullName evidence="4">ABC transporter permease</fullName>
    </recommendedName>
</protein>
<dbReference type="AlphaFoldDB" id="A0A1F4XLK7"/>
<feature type="transmembrane region" description="Helical" evidence="1">
    <location>
        <begin position="231"/>
        <end position="252"/>
    </location>
</feature>
<gene>
    <name evidence="2" type="ORF">A2V81_01345</name>
</gene>
<feature type="transmembrane region" description="Helical" evidence="1">
    <location>
        <begin position="143"/>
        <end position="169"/>
    </location>
</feature>
<dbReference type="EMBL" id="MEWR01000004">
    <property type="protein sequence ID" value="OGC82575.1"/>
    <property type="molecule type" value="Genomic_DNA"/>
</dbReference>
<keyword evidence="1" id="KW-1133">Transmembrane helix</keyword>
<name>A0A1F4XLK7_9BACT</name>
<dbReference type="Pfam" id="PF06182">
    <property type="entry name" value="ABC2_membrane_6"/>
    <property type="match status" value="1"/>
</dbReference>
<feature type="transmembrane region" description="Helical" evidence="1">
    <location>
        <begin position="176"/>
        <end position="194"/>
    </location>
</feature>